<dbReference type="InterPro" id="IPR008253">
    <property type="entry name" value="Marvel"/>
</dbReference>
<evidence type="ECO:0000313" key="10">
    <source>
        <dbReference type="Proteomes" id="UP000887566"/>
    </source>
</evidence>
<evidence type="ECO:0000313" key="11">
    <source>
        <dbReference type="WBParaSite" id="PSAMB.scaffold4028size15957.g23199.t1"/>
    </source>
</evidence>
<comment type="similarity">
    <text evidence="2">Belongs to the synaptophysin/synaptobrevin family.</text>
</comment>
<dbReference type="InterPro" id="IPR001285">
    <property type="entry name" value="Synaptophysin/porin"/>
</dbReference>
<sequence length="242" mass="26377">MNVEVLKLPLGFIRIVQLPFIIIAFASMGGWGITFSHPYTCNGTQLSETVPINTFRLTNIAVSSDLCNKSAPVTQLFNEGVTSSPGFFVFTGVVSLLFVLAMLAIYCFVWGMYESNNRVPLIDFVVTALLTVFWFFGTIAWWSGAAAVGSLTTKDAIEDRLKTIAPCKDGTSCAVTINGGYSSLVISVFAGWACVLLFVADCWFIYKETIWFRNRQLPPTITAPNPAAASPYSQQQSGGYIG</sequence>
<dbReference type="Pfam" id="PF01284">
    <property type="entry name" value="MARVEL"/>
    <property type="match status" value="1"/>
</dbReference>
<dbReference type="PANTHER" id="PTHR10306">
    <property type="entry name" value="SYNAPTOPHYSIN"/>
    <property type="match status" value="1"/>
</dbReference>
<dbReference type="PRINTS" id="PR00220">
    <property type="entry name" value="SYNAPTOPHYSN"/>
</dbReference>
<comment type="subcellular location">
    <subcellularLocation>
        <location evidence="1">Membrane</location>
        <topology evidence="1">Multi-pass membrane protein</topology>
    </subcellularLocation>
</comment>
<feature type="transmembrane region" description="Helical" evidence="8">
    <location>
        <begin position="184"/>
        <end position="206"/>
    </location>
</feature>
<evidence type="ECO:0000256" key="4">
    <source>
        <dbReference type="ARBA" id="ARBA00022989"/>
    </source>
</evidence>
<dbReference type="Proteomes" id="UP000887566">
    <property type="component" value="Unplaced"/>
</dbReference>
<evidence type="ECO:0000256" key="5">
    <source>
        <dbReference type="ARBA" id="ARBA00023136"/>
    </source>
</evidence>
<evidence type="ECO:0000256" key="2">
    <source>
        <dbReference type="ARBA" id="ARBA00006476"/>
    </source>
</evidence>
<evidence type="ECO:0000256" key="3">
    <source>
        <dbReference type="ARBA" id="ARBA00022692"/>
    </source>
</evidence>
<feature type="domain" description="MARVEL" evidence="9">
    <location>
        <begin position="5"/>
        <end position="210"/>
    </location>
</feature>
<keyword evidence="4 8" id="KW-1133">Transmembrane helix</keyword>
<evidence type="ECO:0000256" key="6">
    <source>
        <dbReference type="ARBA" id="ARBA00023180"/>
    </source>
</evidence>
<protein>
    <submittedName>
        <fullName evidence="11">MARVEL domain-containing protein</fullName>
    </submittedName>
</protein>
<evidence type="ECO:0000256" key="1">
    <source>
        <dbReference type="ARBA" id="ARBA00004141"/>
    </source>
</evidence>
<dbReference type="PROSITE" id="PS51225">
    <property type="entry name" value="MARVEL"/>
    <property type="match status" value="1"/>
</dbReference>
<dbReference type="GO" id="GO:0030672">
    <property type="term" value="C:synaptic vesicle membrane"/>
    <property type="evidence" value="ECO:0007669"/>
    <property type="project" value="TreeGrafter"/>
</dbReference>
<evidence type="ECO:0000256" key="7">
    <source>
        <dbReference type="PROSITE-ProRule" id="PRU00581"/>
    </source>
</evidence>
<dbReference type="PANTHER" id="PTHR10306:SF17">
    <property type="entry name" value="MARVEL DOMAIN-CONTAINING PROTEIN"/>
    <property type="match status" value="1"/>
</dbReference>
<keyword evidence="6" id="KW-0325">Glycoprotein</keyword>
<feature type="transmembrane region" description="Helical" evidence="8">
    <location>
        <begin position="87"/>
        <end position="109"/>
    </location>
</feature>
<feature type="transmembrane region" description="Helical" evidence="8">
    <location>
        <begin position="12"/>
        <end position="33"/>
    </location>
</feature>
<dbReference type="AlphaFoldDB" id="A0A914WEY3"/>
<keyword evidence="3 7" id="KW-0812">Transmembrane</keyword>
<accession>A0A914WEY3</accession>
<evidence type="ECO:0000256" key="8">
    <source>
        <dbReference type="SAM" id="Phobius"/>
    </source>
</evidence>
<organism evidence="10 11">
    <name type="scientific">Plectus sambesii</name>
    <dbReference type="NCBI Taxonomy" id="2011161"/>
    <lineage>
        <taxon>Eukaryota</taxon>
        <taxon>Metazoa</taxon>
        <taxon>Ecdysozoa</taxon>
        <taxon>Nematoda</taxon>
        <taxon>Chromadorea</taxon>
        <taxon>Plectida</taxon>
        <taxon>Plectina</taxon>
        <taxon>Plectoidea</taxon>
        <taxon>Plectidae</taxon>
        <taxon>Plectus</taxon>
    </lineage>
</organism>
<feature type="transmembrane region" description="Helical" evidence="8">
    <location>
        <begin position="121"/>
        <end position="142"/>
    </location>
</feature>
<evidence type="ECO:0000259" key="9">
    <source>
        <dbReference type="PROSITE" id="PS51225"/>
    </source>
</evidence>
<keyword evidence="5 7" id="KW-0472">Membrane</keyword>
<reference evidence="11" key="1">
    <citation type="submission" date="2022-11" db="UniProtKB">
        <authorList>
            <consortium name="WormBaseParasite"/>
        </authorList>
    </citation>
    <scope>IDENTIFICATION</scope>
</reference>
<keyword evidence="10" id="KW-1185">Reference proteome</keyword>
<name>A0A914WEY3_9BILA</name>
<proteinExistence type="inferred from homology"/>
<dbReference type="WBParaSite" id="PSAMB.scaffold4028size15957.g23199.t1">
    <property type="protein sequence ID" value="PSAMB.scaffold4028size15957.g23199.t1"/>
    <property type="gene ID" value="PSAMB.scaffold4028size15957.g23199"/>
</dbReference>